<dbReference type="RefSeq" id="WP_200557102.1">
    <property type="nucleotide sequence ID" value="NZ_JAEPES010000005.1"/>
</dbReference>
<gene>
    <name evidence="7" type="ORF">IV501_14600</name>
</gene>
<reference evidence="7" key="1">
    <citation type="submission" date="2021-01" db="EMBL/GenBank/DDBJ databases">
        <title>Lacisediminihabitans sp. nov. strain G11-30, isolated from Antarctic Soil.</title>
        <authorList>
            <person name="Li J."/>
        </authorList>
    </citation>
    <scope>NUCLEOTIDE SEQUENCE</scope>
    <source>
        <strain evidence="7">G11-30</strain>
    </source>
</reference>
<comment type="subcellular location">
    <subcellularLocation>
        <location evidence="1">Cell membrane</location>
        <topology evidence="1">Multi-pass membrane protein</topology>
    </subcellularLocation>
</comment>
<dbReference type="EMBL" id="JAEPES010000005">
    <property type="protein sequence ID" value="MBK4348866.1"/>
    <property type="molecule type" value="Genomic_DNA"/>
</dbReference>
<keyword evidence="2" id="KW-1003">Cell membrane</keyword>
<comment type="caution">
    <text evidence="7">The sequence shown here is derived from an EMBL/GenBank/DDBJ whole genome shotgun (WGS) entry which is preliminary data.</text>
</comment>
<evidence type="ECO:0000256" key="3">
    <source>
        <dbReference type="ARBA" id="ARBA00022692"/>
    </source>
</evidence>
<feature type="transmembrane region" description="Helical" evidence="6">
    <location>
        <begin position="136"/>
        <end position="156"/>
    </location>
</feature>
<feature type="transmembrane region" description="Helical" evidence="6">
    <location>
        <begin position="105"/>
        <end position="124"/>
    </location>
</feature>
<feature type="transmembrane region" description="Helical" evidence="6">
    <location>
        <begin position="176"/>
        <end position="206"/>
    </location>
</feature>
<sequence length="435" mass="45722">MSTATSDLSPSASTPKKPSVLAPAVAVVRSWKVPIALGAFAVIAILLFLIFGRDGVSRFEFSTAGDFVKIPLVSVDRRIVGVIVPILLVLIAAWAAWRASRAKKVPVWVIAAFAVIFMFGLLTWSATSLPVTATSLLVGAVSLSVPLIFGALGGVISERVGVVNVAIEGQLLAGAFVSALVASATHVAVLGLLAAMVAGALVSVVLAAFSIKYWVDQVIVGVVLNVLVAGLTSFLYSTLLSPNIATLNTPPRFERVNIPLLADIPIIGPMLFRQTIIVYLMYIAVFLVWYCLFHTRWGLRLRSSGEHPQAADTVGINVNRTRFWNVTLAGAIAGFGGAYFTLGSVGGFTKELTAGAGYIALAAVIFGRWDPIRATMAALLFGFATKLQSVLGTAGSPIPSEFLLMLPYVITIVAVAGLVGQVRAPAASGKAYVKQ</sequence>
<dbReference type="Proteomes" id="UP000636458">
    <property type="component" value="Unassembled WGS sequence"/>
</dbReference>
<feature type="transmembrane region" description="Helical" evidence="6">
    <location>
        <begin position="352"/>
        <end position="369"/>
    </location>
</feature>
<dbReference type="PANTHER" id="PTHR43370:SF1">
    <property type="entry name" value="GUANOSINE ABC TRANSPORTER PERMEASE PROTEIN NUPQ"/>
    <property type="match status" value="1"/>
</dbReference>
<dbReference type="InterPro" id="IPR001851">
    <property type="entry name" value="ABC_transp_permease"/>
</dbReference>
<organism evidence="7 8">
    <name type="scientific">Lacisediminihabitans changchengi</name>
    <dbReference type="NCBI Taxonomy" id="2787634"/>
    <lineage>
        <taxon>Bacteria</taxon>
        <taxon>Bacillati</taxon>
        <taxon>Actinomycetota</taxon>
        <taxon>Actinomycetes</taxon>
        <taxon>Micrococcales</taxon>
        <taxon>Microbacteriaceae</taxon>
        <taxon>Lacisediminihabitans</taxon>
    </lineage>
</organism>
<dbReference type="CDD" id="cd06580">
    <property type="entry name" value="TM_PBP1_transp_TpRbsC_like"/>
    <property type="match status" value="1"/>
</dbReference>
<protein>
    <submittedName>
        <fullName evidence="7">ABC transporter permease</fullName>
    </submittedName>
</protein>
<evidence type="ECO:0000256" key="4">
    <source>
        <dbReference type="ARBA" id="ARBA00022989"/>
    </source>
</evidence>
<feature type="transmembrane region" description="Helical" evidence="6">
    <location>
        <begin position="218"/>
        <end position="239"/>
    </location>
</feature>
<feature type="transmembrane region" description="Helical" evidence="6">
    <location>
        <begin position="276"/>
        <end position="293"/>
    </location>
</feature>
<feature type="transmembrane region" description="Helical" evidence="6">
    <location>
        <begin position="33"/>
        <end position="52"/>
    </location>
</feature>
<evidence type="ECO:0000313" key="7">
    <source>
        <dbReference type="EMBL" id="MBK4348866.1"/>
    </source>
</evidence>
<evidence type="ECO:0000313" key="8">
    <source>
        <dbReference type="Proteomes" id="UP000636458"/>
    </source>
</evidence>
<name>A0A934SNU9_9MICO</name>
<accession>A0A934SNU9</accession>
<dbReference type="GO" id="GO:0005886">
    <property type="term" value="C:plasma membrane"/>
    <property type="evidence" value="ECO:0007669"/>
    <property type="project" value="UniProtKB-SubCell"/>
</dbReference>
<feature type="transmembrane region" description="Helical" evidence="6">
    <location>
        <begin position="402"/>
        <end position="420"/>
    </location>
</feature>
<keyword evidence="8" id="KW-1185">Reference proteome</keyword>
<evidence type="ECO:0000256" key="5">
    <source>
        <dbReference type="ARBA" id="ARBA00023136"/>
    </source>
</evidence>
<evidence type="ECO:0000256" key="1">
    <source>
        <dbReference type="ARBA" id="ARBA00004651"/>
    </source>
</evidence>
<keyword evidence="5 6" id="KW-0472">Membrane</keyword>
<dbReference type="GO" id="GO:0022857">
    <property type="term" value="F:transmembrane transporter activity"/>
    <property type="evidence" value="ECO:0007669"/>
    <property type="project" value="InterPro"/>
</dbReference>
<evidence type="ECO:0000256" key="2">
    <source>
        <dbReference type="ARBA" id="ARBA00022475"/>
    </source>
</evidence>
<dbReference type="Pfam" id="PF02653">
    <property type="entry name" value="BPD_transp_2"/>
    <property type="match status" value="1"/>
</dbReference>
<feature type="transmembrane region" description="Helical" evidence="6">
    <location>
        <begin position="79"/>
        <end position="99"/>
    </location>
</feature>
<evidence type="ECO:0000256" key="6">
    <source>
        <dbReference type="SAM" id="Phobius"/>
    </source>
</evidence>
<feature type="transmembrane region" description="Helical" evidence="6">
    <location>
        <begin position="376"/>
        <end position="396"/>
    </location>
</feature>
<dbReference type="AlphaFoldDB" id="A0A934SNU9"/>
<proteinExistence type="predicted"/>
<feature type="transmembrane region" description="Helical" evidence="6">
    <location>
        <begin position="323"/>
        <end position="340"/>
    </location>
</feature>
<keyword evidence="4 6" id="KW-1133">Transmembrane helix</keyword>
<dbReference type="PANTHER" id="PTHR43370">
    <property type="entry name" value="SUGAR ABC TRANSPORTER INTEGRAL MEMBRANE PROTEIN-RELATED"/>
    <property type="match status" value="1"/>
</dbReference>
<keyword evidence="3 6" id="KW-0812">Transmembrane</keyword>